<name>A0A2P5AUH8_PARAD</name>
<gene>
    <name evidence="3" type="ORF">PanWU01x14_298940</name>
</gene>
<evidence type="ECO:0000259" key="2">
    <source>
        <dbReference type="PROSITE" id="PS50102"/>
    </source>
</evidence>
<feature type="domain" description="RRM" evidence="2">
    <location>
        <begin position="7"/>
        <end position="81"/>
    </location>
</feature>
<dbReference type="PROSITE" id="PS50102">
    <property type="entry name" value="RRM"/>
    <property type="match status" value="1"/>
</dbReference>
<dbReference type="SMART" id="SM00360">
    <property type="entry name" value="RRM"/>
    <property type="match status" value="1"/>
</dbReference>
<keyword evidence="4" id="KW-1185">Reference proteome</keyword>
<dbReference type="InterPro" id="IPR035979">
    <property type="entry name" value="RBD_domain_sf"/>
</dbReference>
<dbReference type="InterPro" id="IPR034360">
    <property type="entry name" value="Vip1-like_RRM_plant"/>
</dbReference>
<dbReference type="AlphaFoldDB" id="A0A2P5AUH8"/>
<dbReference type="EMBL" id="JXTB01000444">
    <property type="protein sequence ID" value="PON40202.1"/>
    <property type="molecule type" value="Genomic_DNA"/>
</dbReference>
<dbReference type="PANTHER" id="PTHR32343">
    <property type="entry name" value="SERINE/ARGININE-RICH SPLICING FACTOR"/>
    <property type="match status" value="1"/>
</dbReference>
<organism evidence="3 4">
    <name type="scientific">Parasponia andersonii</name>
    <name type="common">Sponia andersonii</name>
    <dbReference type="NCBI Taxonomy" id="3476"/>
    <lineage>
        <taxon>Eukaryota</taxon>
        <taxon>Viridiplantae</taxon>
        <taxon>Streptophyta</taxon>
        <taxon>Embryophyta</taxon>
        <taxon>Tracheophyta</taxon>
        <taxon>Spermatophyta</taxon>
        <taxon>Magnoliopsida</taxon>
        <taxon>eudicotyledons</taxon>
        <taxon>Gunneridae</taxon>
        <taxon>Pentapetalae</taxon>
        <taxon>rosids</taxon>
        <taxon>fabids</taxon>
        <taxon>Rosales</taxon>
        <taxon>Cannabaceae</taxon>
        <taxon>Parasponia</taxon>
    </lineage>
</organism>
<accession>A0A2P5AUH8</accession>
<keyword evidence="1" id="KW-0694">RNA-binding</keyword>
<protein>
    <submittedName>
        <fullName evidence="3">Splicing factor-like protein</fullName>
    </submittedName>
</protein>
<evidence type="ECO:0000313" key="4">
    <source>
        <dbReference type="Proteomes" id="UP000237105"/>
    </source>
</evidence>
<dbReference type="InterPro" id="IPR000504">
    <property type="entry name" value="RRM_dom"/>
</dbReference>
<dbReference type="PANTHER" id="PTHR32343:SF26">
    <property type="entry name" value="RNA-BINDING (RRM_RBD_RNP MOTIFS) FAMILY PROTEIN"/>
    <property type="match status" value="1"/>
</dbReference>
<reference evidence="4" key="1">
    <citation type="submission" date="2016-06" db="EMBL/GenBank/DDBJ databases">
        <title>Parallel loss of symbiosis genes in relatives of nitrogen-fixing non-legume Parasponia.</title>
        <authorList>
            <person name="Van Velzen R."/>
            <person name="Holmer R."/>
            <person name="Bu F."/>
            <person name="Rutten L."/>
            <person name="Van Zeijl A."/>
            <person name="Liu W."/>
            <person name="Santuari L."/>
            <person name="Cao Q."/>
            <person name="Sharma T."/>
            <person name="Shen D."/>
            <person name="Roswanjaya Y."/>
            <person name="Wardhani T."/>
            <person name="Kalhor M.S."/>
            <person name="Jansen J."/>
            <person name="Van den Hoogen J."/>
            <person name="Gungor B."/>
            <person name="Hartog M."/>
            <person name="Hontelez J."/>
            <person name="Verver J."/>
            <person name="Yang W.-C."/>
            <person name="Schijlen E."/>
            <person name="Repin R."/>
            <person name="Schilthuizen M."/>
            <person name="Schranz E."/>
            <person name="Heidstra R."/>
            <person name="Miyata K."/>
            <person name="Fedorova E."/>
            <person name="Kohlen W."/>
            <person name="Bisseling T."/>
            <person name="Smit S."/>
            <person name="Geurts R."/>
        </authorList>
    </citation>
    <scope>NUCLEOTIDE SEQUENCE [LARGE SCALE GENOMIC DNA]</scope>
    <source>
        <strain evidence="4">cv. WU1-14</strain>
    </source>
</reference>
<dbReference type="OrthoDB" id="7763451at2759"/>
<dbReference type="Gene3D" id="3.30.70.330">
    <property type="match status" value="1"/>
</dbReference>
<dbReference type="GO" id="GO:0003723">
    <property type="term" value="F:RNA binding"/>
    <property type="evidence" value="ECO:0007669"/>
    <property type="project" value="UniProtKB-UniRule"/>
</dbReference>
<dbReference type="SUPFAM" id="SSF54928">
    <property type="entry name" value="RNA-binding domain, RBD"/>
    <property type="match status" value="1"/>
</dbReference>
<evidence type="ECO:0000256" key="1">
    <source>
        <dbReference type="PROSITE-ProRule" id="PRU00176"/>
    </source>
</evidence>
<dbReference type="Proteomes" id="UP000237105">
    <property type="component" value="Unassembled WGS sequence"/>
</dbReference>
<evidence type="ECO:0000313" key="3">
    <source>
        <dbReference type="EMBL" id="PON40202.1"/>
    </source>
</evidence>
<comment type="caution">
    <text evidence="3">The sequence shown here is derived from an EMBL/GenBank/DDBJ whole genome shotgun (WGS) entry which is preliminary data.</text>
</comment>
<dbReference type="CDD" id="cd12269">
    <property type="entry name" value="RRM_Vip1_like"/>
    <property type="match status" value="1"/>
</dbReference>
<dbReference type="Pfam" id="PF00076">
    <property type="entry name" value="RRM_1"/>
    <property type="match status" value="1"/>
</dbReference>
<dbReference type="InterPro" id="IPR012677">
    <property type="entry name" value="Nucleotide-bd_a/b_plait_sf"/>
</dbReference>
<proteinExistence type="predicted"/>
<sequence length="245" mass="26644">MSQEDGYSVEVTGLSPKATEKDVYEFFSFSGNIQHVEIIRSGEYACTAYVTFKDAYSQETACLLSGATIVDQRVCITQWGQYRDEFDFWDGSTERHEEESTSNFPQRNQFVSDAGEAMTMAQEVVKTMVAKGYVLSKDALAKAKDYDESHQVSVTAAAKVAELSQRIGLTNTISAGVQAVKSVDEKYQVSEMTKSAVLATGRTATAAANTVVNSSYFSKGALWLSDALNRASKAAADLGSRGVQH</sequence>